<dbReference type="Proteomes" id="UP001156641">
    <property type="component" value="Unassembled WGS sequence"/>
</dbReference>
<organism evidence="2 3">
    <name type="scientific">Acidocella aquatica</name>
    <dbReference type="NCBI Taxonomy" id="1922313"/>
    <lineage>
        <taxon>Bacteria</taxon>
        <taxon>Pseudomonadati</taxon>
        <taxon>Pseudomonadota</taxon>
        <taxon>Alphaproteobacteria</taxon>
        <taxon>Acetobacterales</taxon>
        <taxon>Acidocellaceae</taxon>
        <taxon>Acidocella</taxon>
    </lineage>
</organism>
<keyword evidence="3" id="KW-1185">Reference proteome</keyword>
<evidence type="ECO:0000259" key="1">
    <source>
        <dbReference type="Pfam" id="PF13577"/>
    </source>
</evidence>
<proteinExistence type="predicted"/>
<gene>
    <name evidence="2" type="ORF">GCM10010909_32780</name>
</gene>
<dbReference type="Pfam" id="PF13577">
    <property type="entry name" value="SnoaL_4"/>
    <property type="match status" value="1"/>
</dbReference>
<dbReference type="InterPro" id="IPR037401">
    <property type="entry name" value="SnoaL-like"/>
</dbReference>
<evidence type="ECO:0000313" key="2">
    <source>
        <dbReference type="EMBL" id="GLR68597.1"/>
    </source>
</evidence>
<reference evidence="3" key="1">
    <citation type="journal article" date="2019" name="Int. J. Syst. Evol. Microbiol.">
        <title>The Global Catalogue of Microorganisms (GCM) 10K type strain sequencing project: providing services to taxonomists for standard genome sequencing and annotation.</title>
        <authorList>
            <consortium name="The Broad Institute Genomics Platform"/>
            <consortium name="The Broad Institute Genome Sequencing Center for Infectious Disease"/>
            <person name="Wu L."/>
            <person name="Ma J."/>
        </authorList>
    </citation>
    <scope>NUCLEOTIDE SEQUENCE [LARGE SCALE GENOMIC DNA]</scope>
    <source>
        <strain evidence="3">NBRC 112502</strain>
    </source>
</reference>
<protein>
    <recommendedName>
        <fullName evidence="1">SnoaL-like domain-containing protein</fullName>
    </recommendedName>
</protein>
<dbReference type="Gene3D" id="3.10.450.50">
    <property type="match status" value="1"/>
</dbReference>
<name>A0ABQ6AA14_9PROT</name>
<feature type="domain" description="SnoaL-like" evidence="1">
    <location>
        <begin position="6"/>
        <end position="128"/>
    </location>
</feature>
<accession>A0ABQ6AA14</accession>
<comment type="caution">
    <text evidence="2">The sequence shown here is derived from an EMBL/GenBank/DDBJ whole genome shotgun (WGS) entry which is preliminary data.</text>
</comment>
<dbReference type="RefSeq" id="WP_284259441.1">
    <property type="nucleotide sequence ID" value="NZ_BSOS01000090.1"/>
</dbReference>
<dbReference type="SUPFAM" id="SSF54427">
    <property type="entry name" value="NTF2-like"/>
    <property type="match status" value="1"/>
</dbReference>
<dbReference type="InterPro" id="IPR011944">
    <property type="entry name" value="Steroid_delta5-4_isomerase"/>
</dbReference>
<dbReference type="EMBL" id="BSOS01000090">
    <property type="protein sequence ID" value="GLR68597.1"/>
    <property type="molecule type" value="Genomic_DNA"/>
</dbReference>
<dbReference type="NCBIfam" id="TIGR02246">
    <property type="entry name" value="SgcJ/EcaC family oxidoreductase"/>
    <property type="match status" value="1"/>
</dbReference>
<dbReference type="InterPro" id="IPR032710">
    <property type="entry name" value="NTF2-like_dom_sf"/>
</dbReference>
<sequence length="143" mass="16324">MFTGPIEDRLAIRELVEAYGDAVTRADKQAWEQNWTEDAVWTLNLPGLEKVEGRKAIVELWVQAMAGYEFVLMSSSPGAIQVEGNHATGRFYTSEVARTKDGTTQRVSGRYEDEYVKQEGRWYIHRRTFKVLYTQDVTEKAGA</sequence>
<dbReference type="CDD" id="cd00531">
    <property type="entry name" value="NTF2_like"/>
    <property type="match status" value="1"/>
</dbReference>
<evidence type="ECO:0000313" key="3">
    <source>
        <dbReference type="Proteomes" id="UP001156641"/>
    </source>
</evidence>